<name>A0A3R5UAU6_9CLOT</name>
<dbReference type="InterPro" id="IPR016181">
    <property type="entry name" value="Acyl_CoA_acyltransferase"/>
</dbReference>
<keyword evidence="2" id="KW-0808">Transferase</keyword>
<gene>
    <name evidence="2" type="ORF">C1I91_21410</name>
</gene>
<accession>A0A3R5UAU6</accession>
<dbReference type="CDD" id="cd04301">
    <property type="entry name" value="NAT_SF"/>
    <property type="match status" value="1"/>
</dbReference>
<evidence type="ECO:0000313" key="2">
    <source>
        <dbReference type="EMBL" id="QAA33975.1"/>
    </source>
</evidence>
<evidence type="ECO:0000313" key="3">
    <source>
        <dbReference type="Proteomes" id="UP000286268"/>
    </source>
</evidence>
<dbReference type="AlphaFoldDB" id="A0A3R5UAU6"/>
<dbReference type="Pfam" id="PF00583">
    <property type="entry name" value="Acetyltransf_1"/>
    <property type="match status" value="1"/>
</dbReference>
<evidence type="ECO:0000259" key="1">
    <source>
        <dbReference type="PROSITE" id="PS51186"/>
    </source>
</evidence>
<dbReference type="GO" id="GO:0016747">
    <property type="term" value="F:acyltransferase activity, transferring groups other than amino-acyl groups"/>
    <property type="evidence" value="ECO:0007669"/>
    <property type="project" value="InterPro"/>
</dbReference>
<dbReference type="PROSITE" id="PS51186">
    <property type="entry name" value="GNAT"/>
    <property type="match status" value="1"/>
</dbReference>
<dbReference type="Gene3D" id="3.40.630.30">
    <property type="match status" value="1"/>
</dbReference>
<dbReference type="SUPFAM" id="SSF55729">
    <property type="entry name" value="Acyl-CoA N-acyltransferases (Nat)"/>
    <property type="match status" value="1"/>
</dbReference>
<organism evidence="2 3">
    <name type="scientific">Clostridium manihotivorum</name>
    <dbReference type="NCBI Taxonomy" id="2320868"/>
    <lineage>
        <taxon>Bacteria</taxon>
        <taxon>Bacillati</taxon>
        <taxon>Bacillota</taxon>
        <taxon>Clostridia</taxon>
        <taxon>Eubacteriales</taxon>
        <taxon>Clostridiaceae</taxon>
        <taxon>Clostridium</taxon>
    </lineage>
</organism>
<dbReference type="RefSeq" id="WP_128214695.1">
    <property type="nucleotide sequence ID" value="NZ_CP025746.1"/>
</dbReference>
<feature type="domain" description="N-acetyltransferase" evidence="1">
    <location>
        <begin position="2"/>
        <end position="151"/>
    </location>
</feature>
<dbReference type="InterPro" id="IPR000182">
    <property type="entry name" value="GNAT_dom"/>
</dbReference>
<proteinExistence type="predicted"/>
<dbReference type="OrthoDB" id="87541at2"/>
<dbReference type="Proteomes" id="UP000286268">
    <property type="component" value="Chromosome"/>
</dbReference>
<dbReference type="KEGG" id="cmah:C1I91_21410"/>
<reference evidence="2 3" key="1">
    <citation type="submission" date="2018-01" db="EMBL/GenBank/DDBJ databases">
        <title>Genome Sequencing and Assembly of Anaerobacter polyendosporus strain CT4.</title>
        <authorList>
            <person name="Tachaapaikoon C."/>
            <person name="Sutheeworapong S."/>
            <person name="Jenjaroenpun P."/>
            <person name="Wongsurawat T."/>
            <person name="Nookeaw I."/>
            <person name="Cheawchanlertfa P."/>
            <person name="Kosugi A."/>
            <person name="Cheevadhanarak S."/>
            <person name="Ratanakhanokchai K."/>
        </authorList>
    </citation>
    <scope>NUCLEOTIDE SEQUENCE [LARGE SCALE GENOMIC DNA]</scope>
    <source>
        <strain evidence="2 3">CT4</strain>
    </source>
</reference>
<keyword evidence="3" id="KW-1185">Reference proteome</keyword>
<dbReference type="EMBL" id="CP025746">
    <property type="protein sequence ID" value="QAA33975.1"/>
    <property type="molecule type" value="Genomic_DNA"/>
</dbReference>
<protein>
    <submittedName>
        <fullName evidence="2">GNAT family N-acetyltransferase</fullName>
    </submittedName>
</protein>
<sequence length="151" mass="17621">MESYRYINGGKEFLDSVEPLWELLNEYHKEKSIDFKSQYESLNFNERKKKLLTSRAINIDIVIDSFDNYIGYCISTISQDSIGEVDSLFLKSGARKYGIGDELIRRALEWLESDNVKKKVITVAAGNENVINFYNKYGFKKRRIVLELVEE</sequence>